<name>A0ABN7WRC8_GIGMA</name>
<evidence type="ECO:0000313" key="2">
    <source>
        <dbReference type="Proteomes" id="UP000789901"/>
    </source>
</evidence>
<accession>A0ABN7WRC8</accession>
<reference evidence="1 2" key="1">
    <citation type="submission" date="2021-06" db="EMBL/GenBank/DDBJ databases">
        <authorList>
            <person name="Kallberg Y."/>
            <person name="Tangrot J."/>
            <person name="Rosling A."/>
        </authorList>
    </citation>
    <scope>NUCLEOTIDE SEQUENCE [LARGE SCALE GENOMIC DNA]</scope>
    <source>
        <strain evidence="1 2">120-4 pot B 10/14</strain>
    </source>
</reference>
<dbReference type="EMBL" id="CAJVQB010059188">
    <property type="protein sequence ID" value="CAG8838870.1"/>
    <property type="molecule type" value="Genomic_DNA"/>
</dbReference>
<evidence type="ECO:0000313" key="1">
    <source>
        <dbReference type="EMBL" id="CAG8838870.1"/>
    </source>
</evidence>
<feature type="non-terminal residue" evidence="1">
    <location>
        <position position="1"/>
    </location>
</feature>
<gene>
    <name evidence="1" type="ORF">GMARGA_LOCUS34193</name>
</gene>
<dbReference type="Proteomes" id="UP000789901">
    <property type="component" value="Unassembled WGS sequence"/>
</dbReference>
<organism evidence="1 2">
    <name type="scientific">Gigaspora margarita</name>
    <dbReference type="NCBI Taxonomy" id="4874"/>
    <lineage>
        <taxon>Eukaryota</taxon>
        <taxon>Fungi</taxon>
        <taxon>Fungi incertae sedis</taxon>
        <taxon>Mucoromycota</taxon>
        <taxon>Glomeromycotina</taxon>
        <taxon>Glomeromycetes</taxon>
        <taxon>Diversisporales</taxon>
        <taxon>Gigasporaceae</taxon>
        <taxon>Gigaspora</taxon>
    </lineage>
</organism>
<feature type="non-terminal residue" evidence="1">
    <location>
        <position position="232"/>
    </location>
</feature>
<keyword evidence="2" id="KW-1185">Reference proteome</keyword>
<protein>
    <submittedName>
        <fullName evidence="1">10028_t:CDS:1</fullName>
    </submittedName>
</protein>
<comment type="caution">
    <text evidence="1">The sequence shown here is derived from an EMBL/GenBank/DDBJ whole genome shotgun (WGS) entry which is preliminary data.</text>
</comment>
<proteinExistence type="predicted"/>
<sequence>IQTTSRVEGYNNIIKQALHSKSSLFDVFKALDSRLEKEAEWNRFFEYQTLSSCLGIASVGSEIFPAIDREMSEFLTPHILSVERTEIAQCLYYNAVLVDLAIVYSYSDYKDEIPQSLTMPCSVTTSNRSAAIRRSKYGELWGLARQAAQIAVECNNNEMVQWLNTFIEQKKQFLASNNKDEIMINEFDNNAKDDDLEIINPSVTKRKGRSKTKRYKSAIEKAHRHPYSCRTC</sequence>